<keyword evidence="2" id="KW-1133">Transmembrane helix</keyword>
<evidence type="ECO:0000256" key="1">
    <source>
        <dbReference type="SAM" id="MobiDB-lite"/>
    </source>
</evidence>
<dbReference type="InterPro" id="IPR037504">
    <property type="entry name" value="PSI_induc_2"/>
</dbReference>
<protein>
    <submittedName>
        <fullName evidence="3">Uncharacterized protein</fullName>
    </submittedName>
</protein>
<keyword evidence="2" id="KW-0472">Membrane</keyword>
<dbReference type="PANTHER" id="PTHR40018">
    <property type="entry name" value="[PSI+] INDUCTION PROTEIN 2"/>
    <property type="match status" value="1"/>
</dbReference>
<feature type="region of interest" description="Disordered" evidence="1">
    <location>
        <begin position="331"/>
        <end position="470"/>
    </location>
</feature>
<keyword evidence="4" id="KW-1185">Reference proteome</keyword>
<feature type="compositionally biased region" description="Pro residues" evidence="1">
    <location>
        <begin position="527"/>
        <end position="537"/>
    </location>
</feature>
<evidence type="ECO:0000313" key="3">
    <source>
        <dbReference type="EMBL" id="KAK3215236.1"/>
    </source>
</evidence>
<evidence type="ECO:0000256" key="2">
    <source>
        <dbReference type="SAM" id="Phobius"/>
    </source>
</evidence>
<feature type="compositionally biased region" description="Polar residues" evidence="1">
    <location>
        <begin position="455"/>
        <end position="470"/>
    </location>
</feature>
<feature type="compositionally biased region" description="Polar residues" evidence="1">
    <location>
        <begin position="424"/>
        <end position="434"/>
    </location>
</feature>
<dbReference type="SUPFAM" id="SSF51182">
    <property type="entry name" value="RmlC-like cupins"/>
    <property type="match status" value="1"/>
</dbReference>
<comment type="caution">
    <text evidence="3">The sequence shown here is derived from an EMBL/GenBank/DDBJ whole genome shotgun (WGS) entry which is preliminary data.</text>
</comment>
<evidence type="ECO:0000313" key="4">
    <source>
        <dbReference type="Proteomes" id="UP001280581"/>
    </source>
</evidence>
<organism evidence="3 4">
    <name type="scientific">Pseudopithomyces chartarum</name>
    <dbReference type="NCBI Taxonomy" id="1892770"/>
    <lineage>
        <taxon>Eukaryota</taxon>
        <taxon>Fungi</taxon>
        <taxon>Dikarya</taxon>
        <taxon>Ascomycota</taxon>
        <taxon>Pezizomycotina</taxon>
        <taxon>Dothideomycetes</taxon>
        <taxon>Pleosporomycetidae</taxon>
        <taxon>Pleosporales</taxon>
        <taxon>Massarineae</taxon>
        <taxon>Didymosphaeriaceae</taxon>
        <taxon>Pseudopithomyces</taxon>
    </lineage>
</organism>
<dbReference type="AlphaFoldDB" id="A0AAN6M6L5"/>
<dbReference type="InterPro" id="IPR011051">
    <property type="entry name" value="RmlC_Cupin_sf"/>
</dbReference>
<dbReference type="GO" id="GO:0005886">
    <property type="term" value="C:plasma membrane"/>
    <property type="evidence" value="ECO:0007669"/>
    <property type="project" value="TreeGrafter"/>
</dbReference>
<dbReference type="Proteomes" id="UP001280581">
    <property type="component" value="Unassembled WGS sequence"/>
</dbReference>
<reference evidence="3 4" key="1">
    <citation type="submission" date="2021-02" db="EMBL/GenBank/DDBJ databases">
        <title>Genome assembly of Pseudopithomyces chartarum.</title>
        <authorList>
            <person name="Jauregui R."/>
            <person name="Singh J."/>
            <person name="Voisey C."/>
        </authorList>
    </citation>
    <scope>NUCLEOTIDE SEQUENCE [LARGE SCALE GENOMIC DNA]</scope>
    <source>
        <strain evidence="3 4">AGR01</strain>
    </source>
</reference>
<feature type="compositionally biased region" description="Polar residues" evidence="1">
    <location>
        <begin position="347"/>
        <end position="375"/>
    </location>
</feature>
<dbReference type="EMBL" id="WVTA01000003">
    <property type="protein sequence ID" value="KAK3215236.1"/>
    <property type="molecule type" value="Genomic_DNA"/>
</dbReference>
<accession>A0AAN6M6L5</accession>
<sequence length="587" mass="62862">MHHYPNAQKAFKPPLVANENAYLGDVFSSEKINPDAPISAGFYRLEKGTPLVYTYSYDEMKIIVEGSFEISDETGKKPGNAFPTSSPPAPPLAVNLDSLAPLLPMASLLAQRALVAARADTISEIKDTLSSWDKCMSKTYCKWPVIVAIILGGIIVLSVVLCIARCICCGAELACCCFKCCTCCCPSGGRRGNKRVLTPPPGSYNNSAYGSALPPAPLPPQNFNQPYQSHAPPTFRPAPAPAPAPTFNPAPPAPAPAFNTAPKSEAPQFARFDAHAQPVNEDALPAMPSWRDAKSVHVEEEVVPEKRDDVEMDRLDHNGSMAGTSMAAVAAGGAARMSPGPGRSPVHRTQTENGYGYSAQNYQNDPYASPSSHYSPQGGAYGQQQDAYRGMSPTHPTGSPVYGAGPPSYTTNQYDRRSPGPAAYNTQPNYTQPIYDQPAYNQPSYNQYSQQDPYTQPTSSRTPPPLATNTYPYGAPNNYHDPMDVSPVDPANAMYNTGYNQAPVPAPAPMRDPSPVYAPSGSTRFEPPAPSASPAPAYPGQQTYTSPTEPAGYPAQGQQAPYRAYTPASAQMQGVSRKPVEGSWKEI</sequence>
<dbReference type="InterPro" id="IPR014710">
    <property type="entry name" value="RmlC-like_jellyroll"/>
</dbReference>
<feature type="region of interest" description="Disordered" evidence="1">
    <location>
        <begin position="504"/>
        <end position="587"/>
    </location>
</feature>
<gene>
    <name evidence="3" type="ORF">GRF29_19g2659557</name>
</gene>
<dbReference type="Gene3D" id="2.60.120.10">
    <property type="entry name" value="Jelly Rolls"/>
    <property type="match status" value="1"/>
</dbReference>
<feature type="compositionally biased region" description="Low complexity" evidence="1">
    <location>
        <begin position="440"/>
        <end position="454"/>
    </location>
</feature>
<feature type="compositionally biased region" description="Pro residues" evidence="1">
    <location>
        <begin position="234"/>
        <end position="255"/>
    </location>
</feature>
<keyword evidence="2" id="KW-0812">Transmembrane</keyword>
<feature type="compositionally biased region" description="Basic and acidic residues" evidence="1">
    <location>
        <begin position="578"/>
        <end position="587"/>
    </location>
</feature>
<feature type="region of interest" description="Disordered" evidence="1">
    <location>
        <begin position="220"/>
        <end position="260"/>
    </location>
</feature>
<proteinExistence type="predicted"/>
<dbReference type="GO" id="GO:0005935">
    <property type="term" value="C:cellular bud neck"/>
    <property type="evidence" value="ECO:0007669"/>
    <property type="project" value="TreeGrafter"/>
</dbReference>
<dbReference type="PANTHER" id="PTHR40018:SF1">
    <property type="entry name" value="[PSI+] INDUCTION PROTEIN 2"/>
    <property type="match status" value="1"/>
</dbReference>
<feature type="transmembrane region" description="Helical" evidence="2">
    <location>
        <begin position="143"/>
        <end position="161"/>
    </location>
</feature>
<name>A0AAN6M6L5_9PLEO</name>